<sequence>MHKLKMKIAQALNLSPTPQQIPDVDSITSSQQDDEDRCQWDIIRSIDNTILKKLLLESLPVGRKKAAARIRGKSGGSYHHVVYLDAMDIRAKKEDFVIKIPGHGTPDRWIPEDEYMLVREAETMRYLFNNTSIPVPEIIAYSGTLDNTVGFPYIIMTRLPGQSAANIWFEQPFDRDIADGAADFPSLEIEKKRLNFLRSLAEEMTKLQDVQFSAIGMPSFEEYQLNGHQRESQILSTFILQHDDLDLQNILTDTEGNITGIIDWDGSLAMPRCVAAAAVPRFLRRDWFPGFFVRNLHMNLALPRYRDIYAAALNDAGNSDAKYTTKSALYQAVFSSIYEGGSIYDLSEKLVNLVMSGKPCKAMDFLIKLGDPRGWESIKPILHDKLNEILEPELPSITWSQVIAKLADRAALEWMTDFSGIDELDVPEMKSG</sequence>
<reference evidence="2" key="1">
    <citation type="journal article" date="2021" name="Nat. Commun.">
        <title>Genetic determinants of endophytism in the Arabidopsis root mycobiome.</title>
        <authorList>
            <person name="Mesny F."/>
            <person name="Miyauchi S."/>
            <person name="Thiergart T."/>
            <person name="Pickel B."/>
            <person name="Atanasova L."/>
            <person name="Karlsson M."/>
            <person name="Huettel B."/>
            <person name="Barry K.W."/>
            <person name="Haridas S."/>
            <person name="Chen C."/>
            <person name="Bauer D."/>
            <person name="Andreopoulos W."/>
            <person name="Pangilinan J."/>
            <person name="LaButti K."/>
            <person name="Riley R."/>
            <person name="Lipzen A."/>
            <person name="Clum A."/>
            <person name="Drula E."/>
            <person name="Henrissat B."/>
            <person name="Kohler A."/>
            <person name="Grigoriev I.V."/>
            <person name="Martin F.M."/>
            <person name="Hacquard S."/>
        </authorList>
    </citation>
    <scope>NUCLEOTIDE SEQUENCE</scope>
    <source>
        <strain evidence="2">MPI-SDFR-AT-0120</strain>
    </source>
</reference>
<keyword evidence="3" id="KW-1185">Reference proteome</keyword>
<evidence type="ECO:0000313" key="2">
    <source>
        <dbReference type="EMBL" id="KAH7086242.1"/>
    </source>
</evidence>
<keyword evidence="2" id="KW-0808">Transferase</keyword>
<dbReference type="Gene3D" id="3.90.1200.10">
    <property type="match status" value="1"/>
</dbReference>
<dbReference type="InterPro" id="IPR002575">
    <property type="entry name" value="Aminoglycoside_PTrfase"/>
</dbReference>
<name>A0A8K0R3W2_9PLEO</name>
<keyword evidence="2" id="KW-0418">Kinase</keyword>
<protein>
    <submittedName>
        <fullName evidence="2">Kinase-like domain-containing protein</fullName>
    </submittedName>
</protein>
<dbReference type="SUPFAM" id="SSF56112">
    <property type="entry name" value="Protein kinase-like (PK-like)"/>
    <property type="match status" value="1"/>
</dbReference>
<dbReference type="InterPro" id="IPR051678">
    <property type="entry name" value="AGP_Transferase"/>
</dbReference>
<dbReference type="PANTHER" id="PTHR21310:SF51">
    <property type="entry name" value="AMINOGLYCOSIDE PHOSPHOTRANSFERASE DOMAIN-CONTAINING PROTEIN"/>
    <property type="match status" value="1"/>
</dbReference>
<evidence type="ECO:0000313" key="3">
    <source>
        <dbReference type="Proteomes" id="UP000813461"/>
    </source>
</evidence>
<evidence type="ECO:0000259" key="1">
    <source>
        <dbReference type="Pfam" id="PF01636"/>
    </source>
</evidence>
<proteinExistence type="predicted"/>
<accession>A0A8K0R3W2</accession>
<dbReference type="CDD" id="cd05120">
    <property type="entry name" value="APH_ChoK_like"/>
    <property type="match status" value="1"/>
</dbReference>
<dbReference type="AlphaFoldDB" id="A0A8K0R3W2"/>
<gene>
    <name evidence="2" type="ORF">FB567DRAFT_497228</name>
</gene>
<organism evidence="2 3">
    <name type="scientific">Paraphoma chrysanthemicola</name>
    <dbReference type="NCBI Taxonomy" id="798071"/>
    <lineage>
        <taxon>Eukaryota</taxon>
        <taxon>Fungi</taxon>
        <taxon>Dikarya</taxon>
        <taxon>Ascomycota</taxon>
        <taxon>Pezizomycotina</taxon>
        <taxon>Dothideomycetes</taxon>
        <taxon>Pleosporomycetidae</taxon>
        <taxon>Pleosporales</taxon>
        <taxon>Pleosporineae</taxon>
        <taxon>Phaeosphaeriaceae</taxon>
        <taxon>Paraphoma</taxon>
    </lineage>
</organism>
<dbReference type="InterPro" id="IPR011009">
    <property type="entry name" value="Kinase-like_dom_sf"/>
</dbReference>
<dbReference type="Pfam" id="PF01636">
    <property type="entry name" value="APH"/>
    <property type="match status" value="1"/>
</dbReference>
<dbReference type="EMBL" id="JAGMVJ010000011">
    <property type="protein sequence ID" value="KAH7086242.1"/>
    <property type="molecule type" value="Genomic_DNA"/>
</dbReference>
<feature type="domain" description="Aminoglycoside phosphotransferase" evidence="1">
    <location>
        <begin position="119"/>
        <end position="300"/>
    </location>
</feature>
<dbReference type="OrthoDB" id="10003767at2759"/>
<dbReference type="PANTHER" id="PTHR21310">
    <property type="entry name" value="AMINOGLYCOSIDE PHOSPHOTRANSFERASE-RELATED-RELATED"/>
    <property type="match status" value="1"/>
</dbReference>
<dbReference type="Gene3D" id="3.30.200.20">
    <property type="entry name" value="Phosphorylase Kinase, domain 1"/>
    <property type="match status" value="1"/>
</dbReference>
<dbReference type="Proteomes" id="UP000813461">
    <property type="component" value="Unassembled WGS sequence"/>
</dbReference>
<comment type="caution">
    <text evidence="2">The sequence shown here is derived from an EMBL/GenBank/DDBJ whole genome shotgun (WGS) entry which is preliminary data.</text>
</comment>
<dbReference type="GO" id="GO:0016301">
    <property type="term" value="F:kinase activity"/>
    <property type="evidence" value="ECO:0007669"/>
    <property type="project" value="UniProtKB-KW"/>
</dbReference>